<dbReference type="PANTHER" id="PTHR43024:SF1">
    <property type="entry name" value="UDP-N-ACETYLMURAMOYL-TRIPEPTIDE--D-ALANYL-D-ALANINE LIGASE"/>
    <property type="match status" value="1"/>
</dbReference>
<dbReference type="Gene3D" id="3.90.190.20">
    <property type="entry name" value="Mur ligase, C-terminal domain"/>
    <property type="match status" value="1"/>
</dbReference>
<dbReference type="SMART" id="SM01005">
    <property type="entry name" value="Ala_racemase_C"/>
    <property type="match status" value="1"/>
</dbReference>
<feature type="coiled-coil region" evidence="7">
    <location>
        <begin position="302"/>
        <end position="352"/>
    </location>
</feature>
<dbReference type="HAMAP" id="MF_01201">
    <property type="entry name" value="Ala_racemase"/>
    <property type="match status" value="1"/>
</dbReference>
<evidence type="ECO:0000256" key="1">
    <source>
        <dbReference type="ARBA" id="ARBA00001933"/>
    </source>
</evidence>
<dbReference type="InterPro" id="IPR029066">
    <property type="entry name" value="PLP-binding_barrel"/>
</dbReference>
<dbReference type="InterPro" id="IPR051046">
    <property type="entry name" value="MurCDEF_CellWall_CoF430Synth"/>
</dbReference>
<keyword evidence="2" id="KW-0436">Ligase</keyword>
<evidence type="ECO:0000256" key="4">
    <source>
        <dbReference type="ARBA" id="ARBA00022840"/>
    </source>
</evidence>
<dbReference type="SUPFAM" id="SSF50621">
    <property type="entry name" value="Alanine racemase C-terminal domain-like"/>
    <property type="match status" value="1"/>
</dbReference>
<dbReference type="SUPFAM" id="SSF53244">
    <property type="entry name" value="MurD-like peptide ligases, peptide-binding domain"/>
    <property type="match status" value="1"/>
</dbReference>
<dbReference type="InterPro" id="IPR000821">
    <property type="entry name" value="Ala_racemase"/>
</dbReference>
<dbReference type="FunFam" id="3.20.20.10:FF:000002">
    <property type="entry name" value="Alanine racemase"/>
    <property type="match status" value="1"/>
</dbReference>
<keyword evidence="3" id="KW-0547">Nucleotide-binding</keyword>
<dbReference type="InterPro" id="IPR011079">
    <property type="entry name" value="Ala_racemase_C"/>
</dbReference>
<organism evidence="9">
    <name type="scientific">bioreactor metagenome</name>
    <dbReference type="NCBI Taxonomy" id="1076179"/>
    <lineage>
        <taxon>unclassified sequences</taxon>
        <taxon>metagenomes</taxon>
        <taxon>ecological metagenomes</taxon>
    </lineage>
</organism>
<dbReference type="NCBIfam" id="TIGR00492">
    <property type="entry name" value="alr"/>
    <property type="match status" value="1"/>
</dbReference>
<dbReference type="Pfam" id="PF01168">
    <property type="entry name" value="Ala_racemase_N"/>
    <property type="match status" value="1"/>
</dbReference>
<dbReference type="Pfam" id="PF00842">
    <property type="entry name" value="Ala_racemase_C"/>
    <property type="match status" value="1"/>
</dbReference>
<keyword evidence="6 9" id="KW-0413">Isomerase</keyword>
<comment type="cofactor">
    <cofactor evidence="1">
        <name>pyridoxal 5'-phosphate</name>
        <dbReference type="ChEBI" id="CHEBI:597326"/>
    </cofactor>
</comment>
<evidence type="ECO:0000256" key="7">
    <source>
        <dbReference type="SAM" id="Coils"/>
    </source>
</evidence>
<dbReference type="GO" id="GO:0006522">
    <property type="term" value="P:alanine metabolic process"/>
    <property type="evidence" value="ECO:0007669"/>
    <property type="project" value="InterPro"/>
</dbReference>
<dbReference type="AlphaFoldDB" id="A0A644VB12"/>
<dbReference type="InterPro" id="IPR036615">
    <property type="entry name" value="Mur_ligase_C_dom_sf"/>
</dbReference>
<feature type="domain" description="Alanine racemase C-terminal" evidence="8">
    <location>
        <begin position="693"/>
        <end position="817"/>
    </location>
</feature>
<keyword evidence="7" id="KW-0175">Coiled coil</keyword>
<dbReference type="GO" id="GO:0016881">
    <property type="term" value="F:acid-amino acid ligase activity"/>
    <property type="evidence" value="ECO:0007669"/>
    <property type="project" value="InterPro"/>
</dbReference>
<dbReference type="InterPro" id="IPR036565">
    <property type="entry name" value="Mur-like_cat_sf"/>
</dbReference>
<sequence length="819" mass="92067">MLLSKITNILGFGGDIADDREIGWLLTDSRSLTFPAESLFFALVTNRNNGHQYVQELYNQGLRAFVISEVHPEFETLHDALFLLVDDTLMALQQIVAAHRREFSVPIIGITGSNGKTIVKEWLFQLMQEDCKIVRSPRSYNSQIGVPLSVWQLKSDTQLGIFEAGISMPGEMANLEHVIHPTIGIFTNIGDAHQENFVSQQQKITEKLKLFTHVEILIYNADNPHVDAEIKQADFKAELLSWGHQPECYLQILKIKKSATRTELSISRQNVHFTFCIPFSDDASVENALHCITCLLYKGYDEREINKRLSQLESVAMRLEVKQGVQDCLIINDSYNADLNALNIALDFLSQQAISKKLSKTIILSDILQSGFQPDLLYQKVVELVLARNCNKFIGIGEEIGKHAAAFSAIESYFFSTTEAFLNDPVSIGFRQEAILLKGSRKFGFEQISHKLELIAHETVLEVNLNALVDNLNYFRSKLHRETKIMSMVKAFAYGSGSVEIAKTLQHHRVDYLAVAVADEGAELRRAGIRIPIVVMNPEKSAFDVLFENNLEPEIYSFNLLNSFIEAAGKLALTDYPIHIKIDTGMHRLGFDATEIDNLIELLKSKNQVKVRSVFSHLAGADDQRFDDFTRQQISVLNTCENKFTKSFSHRILKHILNSAGIERFSDYQFDMVRLGIGHYGVSTLPEVQLRQVCALKTIVLQLKKVKAGETVGYNRNGVATEDKLIAMLPIGYADGYDRKLGNGLGEVFVKGKRAKVFGNVSMDLIAVDVTGMDVQEGDSVEIFGDHITITEIAEKLNTIPYEILTGVSRRVKRVYFSE</sequence>
<dbReference type="InterPro" id="IPR035911">
    <property type="entry name" value="MurE/MurF_N"/>
</dbReference>
<dbReference type="Gene3D" id="3.40.1190.10">
    <property type="entry name" value="Mur-like, catalytic domain"/>
    <property type="match status" value="1"/>
</dbReference>
<dbReference type="SUPFAM" id="SSF53623">
    <property type="entry name" value="MurD-like peptide ligases, catalytic domain"/>
    <property type="match status" value="1"/>
</dbReference>
<dbReference type="PRINTS" id="PR00992">
    <property type="entry name" value="ALARACEMASE"/>
</dbReference>
<dbReference type="PANTHER" id="PTHR43024">
    <property type="entry name" value="UDP-N-ACETYLMURAMOYL-TRIPEPTIDE--D-ALANYL-D-ALANINE LIGASE"/>
    <property type="match status" value="1"/>
</dbReference>
<dbReference type="InterPro" id="IPR013221">
    <property type="entry name" value="Mur_ligase_cen"/>
</dbReference>
<dbReference type="InterPro" id="IPR009006">
    <property type="entry name" value="Ala_racemase/Decarboxylase_C"/>
</dbReference>
<proteinExistence type="inferred from homology"/>
<protein>
    <submittedName>
        <fullName evidence="9">Alanine racemase</fullName>
        <ecNumber evidence="9">5.1.1.1</ecNumber>
    </submittedName>
</protein>
<dbReference type="GO" id="GO:0005524">
    <property type="term" value="F:ATP binding"/>
    <property type="evidence" value="ECO:0007669"/>
    <property type="project" value="UniProtKB-KW"/>
</dbReference>
<dbReference type="Gene3D" id="2.40.37.10">
    <property type="entry name" value="Lyase, Ornithine Decarboxylase, Chain A, domain 1"/>
    <property type="match status" value="1"/>
</dbReference>
<dbReference type="SUPFAM" id="SSF51419">
    <property type="entry name" value="PLP-binding barrel"/>
    <property type="match status" value="1"/>
</dbReference>
<evidence type="ECO:0000256" key="3">
    <source>
        <dbReference type="ARBA" id="ARBA00022741"/>
    </source>
</evidence>
<dbReference type="SUPFAM" id="SSF63418">
    <property type="entry name" value="MurE/MurF N-terminal domain"/>
    <property type="match status" value="1"/>
</dbReference>
<keyword evidence="4" id="KW-0067">ATP-binding</keyword>
<dbReference type="GO" id="GO:0008784">
    <property type="term" value="F:alanine racemase activity"/>
    <property type="evidence" value="ECO:0007669"/>
    <property type="project" value="UniProtKB-EC"/>
</dbReference>
<dbReference type="EC" id="5.1.1.1" evidence="9"/>
<keyword evidence="5" id="KW-0663">Pyridoxal phosphate</keyword>
<evidence type="ECO:0000256" key="6">
    <source>
        <dbReference type="ARBA" id="ARBA00023235"/>
    </source>
</evidence>
<dbReference type="CDD" id="cd00430">
    <property type="entry name" value="PLPDE_III_AR"/>
    <property type="match status" value="1"/>
</dbReference>
<dbReference type="Gene3D" id="3.20.20.10">
    <property type="entry name" value="Alanine racemase"/>
    <property type="match status" value="1"/>
</dbReference>
<evidence type="ECO:0000259" key="8">
    <source>
        <dbReference type="SMART" id="SM01005"/>
    </source>
</evidence>
<comment type="caution">
    <text evidence="9">The sequence shown here is derived from an EMBL/GenBank/DDBJ whole genome shotgun (WGS) entry which is preliminary data.</text>
</comment>
<gene>
    <name evidence="9" type="ORF">SDC9_34570</name>
</gene>
<evidence type="ECO:0000256" key="2">
    <source>
        <dbReference type="ARBA" id="ARBA00022598"/>
    </source>
</evidence>
<dbReference type="InterPro" id="IPR001608">
    <property type="entry name" value="Ala_racemase_N"/>
</dbReference>
<reference evidence="9" key="1">
    <citation type="submission" date="2019-08" db="EMBL/GenBank/DDBJ databases">
        <authorList>
            <person name="Kucharzyk K."/>
            <person name="Murdoch R.W."/>
            <person name="Higgins S."/>
            <person name="Loffler F."/>
        </authorList>
    </citation>
    <scope>NUCLEOTIDE SEQUENCE</scope>
</reference>
<dbReference type="NCBIfam" id="NF008897">
    <property type="entry name" value="PRK11930.1"/>
    <property type="match status" value="1"/>
</dbReference>
<dbReference type="Pfam" id="PF08245">
    <property type="entry name" value="Mur_ligase_M"/>
    <property type="match status" value="1"/>
</dbReference>
<evidence type="ECO:0000256" key="5">
    <source>
        <dbReference type="ARBA" id="ARBA00022898"/>
    </source>
</evidence>
<evidence type="ECO:0000313" key="9">
    <source>
        <dbReference type="EMBL" id="MPL88544.1"/>
    </source>
</evidence>
<dbReference type="EMBL" id="VSSQ01000260">
    <property type="protein sequence ID" value="MPL88544.1"/>
    <property type="molecule type" value="Genomic_DNA"/>
</dbReference>
<name>A0A644VB12_9ZZZZ</name>
<accession>A0A644VB12</accession>
<dbReference type="Gene3D" id="3.40.1390.10">
    <property type="entry name" value="MurE/MurF, N-terminal domain"/>
    <property type="match status" value="1"/>
</dbReference>